<name>A0A914ELG6_9BILA</name>
<evidence type="ECO:0000313" key="1">
    <source>
        <dbReference type="Proteomes" id="UP000887540"/>
    </source>
</evidence>
<keyword evidence="1" id="KW-1185">Reference proteome</keyword>
<dbReference type="Proteomes" id="UP000887540">
    <property type="component" value="Unplaced"/>
</dbReference>
<evidence type="ECO:0000313" key="2">
    <source>
        <dbReference type="WBParaSite" id="ACRNAN_scaffold9314.g18589.t1"/>
    </source>
</evidence>
<protein>
    <submittedName>
        <fullName evidence="2">Uncharacterized protein</fullName>
    </submittedName>
</protein>
<sequence length="109" mass="12588">MEETLLEKPKPVRIIQHNEDEISRASVPETVEMSPPPAQKAQLAFYRPFVPDHVEEHELPSPSRAQVAYHDASELTIAKHPSYSTLERPKERRAEYMYTRPGFDNVPSY</sequence>
<accession>A0A914ELG6</accession>
<reference evidence="2" key="1">
    <citation type="submission" date="2022-11" db="UniProtKB">
        <authorList>
            <consortium name="WormBaseParasite"/>
        </authorList>
    </citation>
    <scope>IDENTIFICATION</scope>
</reference>
<dbReference type="AlphaFoldDB" id="A0A914ELG6"/>
<dbReference type="WBParaSite" id="ACRNAN_scaffold9314.g18589.t1">
    <property type="protein sequence ID" value="ACRNAN_scaffold9314.g18589.t1"/>
    <property type="gene ID" value="ACRNAN_scaffold9314.g18589"/>
</dbReference>
<organism evidence="1 2">
    <name type="scientific">Acrobeloides nanus</name>
    <dbReference type="NCBI Taxonomy" id="290746"/>
    <lineage>
        <taxon>Eukaryota</taxon>
        <taxon>Metazoa</taxon>
        <taxon>Ecdysozoa</taxon>
        <taxon>Nematoda</taxon>
        <taxon>Chromadorea</taxon>
        <taxon>Rhabditida</taxon>
        <taxon>Tylenchina</taxon>
        <taxon>Cephalobomorpha</taxon>
        <taxon>Cephaloboidea</taxon>
        <taxon>Cephalobidae</taxon>
        <taxon>Acrobeloides</taxon>
    </lineage>
</organism>
<proteinExistence type="predicted"/>